<protein>
    <recommendedName>
        <fullName evidence="1">tRNA-uridine aminocarboxypropyltransferase</fullName>
        <ecNumber evidence="1">2.5.1.25</ecNumber>
    </recommendedName>
</protein>
<organism evidence="7 8">
    <name type="scientific">Ferrimonas balearica (strain DSM 9799 / CCM 4581 / KCTC 23876 / PAT)</name>
    <dbReference type="NCBI Taxonomy" id="550540"/>
    <lineage>
        <taxon>Bacteria</taxon>
        <taxon>Pseudomonadati</taxon>
        <taxon>Pseudomonadota</taxon>
        <taxon>Gammaproteobacteria</taxon>
        <taxon>Alteromonadales</taxon>
        <taxon>Ferrimonadaceae</taxon>
        <taxon>Ferrimonas</taxon>
    </lineage>
</organism>
<dbReference type="STRING" id="550540.Fbal_3524"/>
<dbReference type="RefSeq" id="WP_013347027.1">
    <property type="nucleotide sequence ID" value="NC_014541.1"/>
</dbReference>
<evidence type="ECO:0000313" key="8">
    <source>
        <dbReference type="Proteomes" id="UP000006683"/>
    </source>
</evidence>
<dbReference type="GO" id="GO:0008033">
    <property type="term" value="P:tRNA processing"/>
    <property type="evidence" value="ECO:0007669"/>
    <property type="project" value="UniProtKB-KW"/>
</dbReference>
<dbReference type="SMART" id="SM01144">
    <property type="entry name" value="DTW"/>
    <property type="match status" value="1"/>
</dbReference>
<gene>
    <name evidence="7" type="ordered locus">Fbal_3524</name>
</gene>
<accession>E1SN63</accession>
<evidence type="ECO:0000259" key="6">
    <source>
        <dbReference type="SMART" id="SM01144"/>
    </source>
</evidence>
<evidence type="ECO:0000256" key="4">
    <source>
        <dbReference type="ARBA" id="ARBA00022694"/>
    </source>
</evidence>
<dbReference type="PANTHER" id="PTHR21392:SF0">
    <property type="entry name" value="TRNA-URIDINE AMINOCARBOXYPROPYLTRANSFERASE 2"/>
    <property type="match status" value="1"/>
</dbReference>
<evidence type="ECO:0000313" key="7">
    <source>
        <dbReference type="EMBL" id="ADN77721.1"/>
    </source>
</evidence>
<sequence length="196" mass="21746">MSRATCPRCQRPQRTCLCHAIKATDHRLPVHILMHPSELKCAKGTAGLTAAVLNHCQLWCGESEADFAPLRAALGQRPSFLLYPAEDAQPVESVSLPADAQLLLIDGTWRKTHKMLQLNPWLAALPTLTFRDAPSGDYRIRKAHRADSLSTLEATAYALQCLEGLDPAPLLTAFDALKQSQLAHMPESVRQRYQRD</sequence>
<dbReference type="PANTHER" id="PTHR21392">
    <property type="entry name" value="TRNA-URIDINE AMINOCARBOXYPROPYLTRANSFERASE 2"/>
    <property type="match status" value="1"/>
</dbReference>
<dbReference type="KEGG" id="fbl:Fbal_3524"/>
<proteinExistence type="inferred from homology"/>
<evidence type="ECO:0000256" key="1">
    <source>
        <dbReference type="ARBA" id="ARBA00012386"/>
    </source>
</evidence>
<keyword evidence="4" id="KW-0819">tRNA processing</keyword>
<dbReference type="GO" id="GO:0016432">
    <property type="term" value="F:tRNA-uridine aminocarboxypropyltransferase activity"/>
    <property type="evidence" value="ECO:0007669"/>
    <property type="project" value="UniProtKB-EC"/>
</dbReference>
<dbReference type="Proteomes" id="UP000006683">
    <property type="component" value="Chromosome"/>
</dbReference>
<evidence type="ECO:0000256" key="3">
    <source>
        <dbReference type="ARBA" id="ARBA00022691"/>
    </source>
</evidence>
<evidence type="ECO:0000256" key="5">
    <source>
        <dbReference type="ARBA" id="ARBA00034489"/>
    </source>
</evidence>
<dbReference type="AlphaFoldDB" id="E1SN63"/>
<dbReference type="GeneID" id="67183731"/>
<comment type="similarity">
    <text evidence="5">Belongs to the TDD superfamily. DTWD2 family.</text>
</comment>
<dbReference type="EMBL" id="CP002209">
    <property type="protein sequence ID" value="ADN77721.1"/>
    <property type="molecule type" value="Genomic_DNA"/>
</dbReference>
<dbReference type="InterPro" id="IPR039262">
    <property type="entry name" value="DTWD2/TAPT"/>
</dbReference>
<dbReference type="EC" id="2.5.1.25" evidence="1"/>
<dbReference type="HOGENOM" id="CLU_066458_2_3_6"/>
<name>E1SN63_FERBD</name>
<keyword evidence="2" id="KW-0808">Transferase</keyword>
<keyword evidence="8" id="KW-1185">Reference proteome</keyword>
<dbReference type="Pfam" id="PF03942">
    <property type="entry name" value="DTW"/>
    <property type="match status" value="1"/>
</dbReference>
<reference evidence="7 8" key="1">
    <citation type="journal article" date="2010" name="Stand. Genomic Sci.">
        <title>Complete genome sequence of Ferrimonas balearica type strain (PAT).</title>
        <authorList>
            <person name="Nolan M."/>
            <person name="Sikorski J."/>
            <person name="Davenport K."/>
            <person name="Lucas S."/>
            <person name="Glavina Del Rio T."/>
            <person name="Tice H."/>
            <person name="Cheng J."/>
            <person name="Goodwin L."/>
            <person name="Pitluck S."/>
            <person name="Liolios K."/>
            <person name="Ivanova N."/>
            <person name="Mavromatis K."/>
            <person name="Ovchinnikova G."/>
            <person name="Pati A."/>
            <person name="Chen A."/>
            <person name="Palaniappan K."/>
            <person name="Land M."/>
            <person name="Hauser L."/>
            <person name="Chang Y."/>
            <person name="Jeffries C."/>
            <person name="Tapia R."/>
            <person name="Brettin T."/>
            <person name="Detter J."/>
            <person name="Han C."/>
            <person name="Yasawong M."/>
            <person name="Rohde M."/>
            <person name="Tindall B."/>
            <person name="Goker M."/>
            <person name="Woyke T."/>
            <person name="Bristow J."/>
            <person name="Eisen J."/>
            <person name="Markowitz V."/>
            <person name="Hugenholtz P."/>
            <person name="Kyrpides N."/>
            <person name="Klenk H."/>
            <person name="Lapidus A."/>
        </authorList>
    </citation>
    <scope>NUCLEOTIDE SEQUENCE [LARGE SCALE GENOMIC DNA]</scope>
    <source>
        <strain evidence="8">DSM 9799 / CCM 4581 / KCTC 23876 / PAT</strain>
    </source>
</reference>
<feature type="domain" description="DTW" evidence="6">
    <location>
        <begin position="2"/>
        <end position="186"/>
    </location>
</feature>
<evidence type="ECO:0000256" key="2">
    <source>
        <dbReference type="ARBA" id="ARBA00022679"/>
    </source>
</evidence>
<dbReference type="eggNOG" id="COG3148">
    <property type="taxonomic scope" value="Bacteria"/>
</dbReference>
<dbReference type="InterPro" id="IPR005636">
    <property type="entry name" value="DTW"/>
</dbReference>
<keyword evidence="3" id="KW-0949">S-adenosyl-L-methionine</keyword>
<dbReference type="OrthoDB" id="268835at2"/>